<organism evidence="11 12">
    <name type="scientific">Methylomagnum ishizawai</name>
    <dbReference type="NCBI Taxonomy" id="1760988"/>
    <lineage>
        <taxon>Bacteria</taxon>
        <taxon>Pseudomonadati</taxon>
        <taxon>Pseudomonadota</taxon>
        <taxon>Gammaproteobacteria</taxon>
        <taxon>Methylococcales</taxon>
        <taxon>Methylococcaceae</taxon>
        <taxon>Methylomagnum</taxon>
    </lineage>
</organism>
<keyword evidence="12" id="KW-1185">Reference proteome</keyword>
<dbReference type="CDD" id="cd00130">
    <property type="entry name" value="PAS"/>
    <property type="match status" value="3"/>
</dbReference>
<dbReference type="EMBL" id="FXAM01000001">
    <property type="protein sequence ID" value="SMF94039.1"/>
    <property type="molecule type" value="Genomic_DNA"/>
</dbReference>
<evidence type="ECO:0000256" key="4">
    <source>
        <dbReference type="ARBA" id="ARBA00022801"/>
    </source>
</evidence>
<feature type="domain" description="PAC" evidence="9">
    <location>
        <begin position="94"/>
        <end position="144"/>
    </location>
</feature>
<dbReference type="PROSITE" id="PS50112">
    <property type="entry name" value="PAS"/>
    <property type="match status" value="3"/>
</dbReference>
<reference evidence="11 12" key="1">
    <citation type="submission" date="2016-12" db="EMBL/GenBank/DDBJ databases">
        <authorList>
            <person name="Song W.-J."/>
            <person name="Kurnit D.M."/>
        </authorList>
    </citation>
    <scope>NUCLEOTIDE SEQUENCE [LARGE SCALE GENOMIC DNA]</scope>
    <source>
        <strain evidence="11 12">175</strain>
    </source>
</reference>
<evidence type="ECO:0000259" key="8">
    <source>
        <dbReference type="PROSITE" id="PS50112"/>
    </source>
</evidence>
<dbReference type="FunFam" id="3.30.450.20:FF:000060">
    <property type="entry name" value="Sensor protein FixL"/>
    <property type="match status" value="1"/>
</dbReference>
<dbReference type="GO" id="GO:0016301">
    <property type="term" value="F:kinase activity"/>
    <property type="evidence" value="ECO:0007669"/>
    <property type="project" value="UniProtKB-KW"/>
</dbReference>
<keyword evidence="2" id="KW-0547">Nucleotide-binding</keyword>
<protein>
    <recommendedName>
        <fullName evidence="7">Sensor protein FixL</fullName>
    </recommendedName>
</protein>
<keyword evidence="4" id="KW-0378">Hydrolase</keyword>
<evidence type="ECO:0000256" key="7">
    <source>
        <dbReference type="ARBA" id="ARBA00070616"/>
    </source>
</evidence>
<dbReference type="GO" id="GO:0005524">
    <property type="term" value="F:ATP binding"/>
    <property type="evidence" value="ECO:0007669"/>
    <property type="project" value="UniProtKB-KW"/>
</dbReference>
<evidence type="ECO:0000256" key="5">
    <source>
        <dbReference type="ARBA" id="ARBA00022840"/>
    </source>
</evidence>
<dbReference type="Pfam" id="PF13426">
    <property type="entry name" value="PAS_9"/>
    <property type="match status" value="1"/>
</dbReference>
<evidence type="ECO:0000259" key="10">
    <source>
        <dbReference type="PROSITE" id="PS51746"/>
    </source>
</evidence>
<gene>
    <name evidence="11" type="ORF">SAMN02949497_1341</name>
</gene>
<dbReference type="Pfam" id="PF08447">
    <property type="entry name" value="PAS_3"/>
    <property type="match status" value="1"/>
</dbReference>
<evidence type="ECO:0000256" key="3">
    <source>
        <dbReference type="ARBA" id="ARBA00022777"/>
    </source>
</evidence>
<dbReference type="SUPFAM" id="SSF81606">
    <property type="entry name" value="PP2C-like"/>
    <property type="match status" value="1"/>
</dbReference>
<dbReference type="NCBIfam" id="TIGR00229">
    <property type="entry name" value="sensory_box"/>
    <property type="match status" value="3"/>
</dbReference>
<name>A0A1Y6CTR4_9GAMM</name>
<evidence type="ECO:0000256" key="2">
    <source>
        <dbReference type="ARBA" id="ARBA00022741"/>
    </source>
</evidence>
<evidence type="ECO:0000313" key="12">
    <source>
        <dbReference type="Proteomes" id="UP000192923"/>
    </source>
</evidence>
<dbReference type="InterPro" id="IPR001610">
    <property type="entry name" value="PAC"/>
</dbReference>
<dbReference type="PROSITE" id="PS50113">
    <property type="entry name" value="PAC"/>
    <property type="match status" value="3"/>
</dbReference>
<dbReference type="SMART" id="SM00086">
    <property type="entry name" value="PAC"/>
    <property type="match status" value="3"/>
</dbReference>
<feature type="domain" description="PAS" evidence="8">
    <location>
        <begin position="17"/>
        <end position="70"/>
    </location>
</feature>
<feature type="domain" description="PAS" evidence="8">
    <location>
        <begin position="275"/>
        <end position="348"/>
    </location>
</feature>
<dbReference type="SMART" id="SM00091">
    <property type="entry name" value="PAS"/>
    <property type="match status" value="3"/>
</dbReference>
<dbReference type="GO" id="GO:0006355">
    <property type="term" value="P:regulation of DNA-templated transcription"/>
    <property type="evidence" value="ECO:0007669"/>
    <property type="project" value="InterPro"/>
</dbReference>
<dbReference type="PANTHER" id="PTHR43156:SF2">
    <property type="entry name" value="STAGE II SPORULATION PROTEIN E"/>
    <property type="match status" value="1"/>
</dbReference>
<dbReference type="InterPro" id="IPR000700">
    <property type="entry name" value="PAS-assoc_C"/>
</dbReference>
<dbReference type="SMART" id="SM00331">
    <property type="entry name" value="PP2C_SIG"/>
    <property type="match status" value="1"/>
</dbReference>
<dbReference type="InterPro" id="IPR013767">
    <property type="entry name" value="PAS_fold"/>
</dbReference>
<keyword evidence="5" id="KW-0067">ATP-binding</keyword>
<dbReference type="InterPro" id="IPR052016">
    <property type="entry name" value="Bact_Sigma-Reg"/>
</dbReference>
<dbReference type="InterPro" id="IPR013655">
    <property type="entry name" value="PAS_fold_3"/>
</dbReference>
<keyword evidence="3" id="KW-0418">Kinase</keyword>
<feature type="domain" description="PPM-type phosphatase" evidence="10">
    <location>
        <begin position="424"/>
        <end position="645"/>
    </location>
</feature>
<feature type="domain" description="PAC" evidence="9">
    <location>
        <begin position="226"/>
        <end position="278"/>
    </location>
</feature>
<evidence type="ECO:0000256" key="1">
    <source>
        <dbReference type="ARBA" id="ARBA00022679"/>
    </source>
</evidence>
<dbReference type="Pfam" id="PF00989">
    <property type="entry name" value="PAS"/>
    <property type="match status" value="1"/>
</dbReference>
<dbReference type="Gene3D" id="3.60.40.10">
    <property type="entry name" value="PPM-type phosphatase domain"/>
    <property type="match status" value="1"/>
</dbReference>
<dbReference type="AlphaFoldDB" id="A0A1Y6CTR4"/>
<accession>A0A1Y6CTR4</accession>
<dbReference type="Pfam" id="PF07228">
    <property type="entry name" value="SpoIIE"/>
    <property type="match status" value="1"/>
</dbReference>
<dbReference type="InterPro" id="IPR036457">
    <property type="entry name" value="PPM-type-like_dom_sf"/>
</dbReference>
<dbReference type="InterPro" id="IPR035965">
    <property type="entry name" value="PAS-like_dom_sf"/>
</dbReference>
<dbReference type="PANTHER" id="PTHR43156">
    <property type="entry name" value="STAGE II SPORULATION PROTEIN E-RELATED"/>
    <property type="match status" value="1"/>
</dbReference>
<comment type="function">
    <text evidence="6">Putative oxygen sensor; modulates the activity of FixJ, a transcriptional activator of nitrogen fixation fixK gene. FixL probably acts as a kinase that phosphorylates FixJ.</text>
</comment>
<evidence type="ECO:0000259" key="9">
    <source>
        <dbReference type="PROSITE" id="PS50113"/>
    </source>
</evidence>
<evidence type="ECO:0000256" key="6">
    <source>
        <dbReference type="ARBA" id="ARBA00059827"/>
    </source>
</evidence>
<dbReference type="PROSITE" id="PS51746">
    <property type="entry name" value="PPM_2"/>
    <property type="match status" value="1"/>
</dbReference>
<feature type="domain" description="PAS" evidence="8">
    <location>
        <begin position="152"/>
        <end position="208"/>
    </location>
</feature>
<proteinExistence type="predicted"/>
<dbReference type="InterPro" id="IPR001932">
    <property type="entry name" value="PPM-type_phosphatase-like_dom"/>
</dbReference>
<dbReference type="RefSeq" id="WP_254899329.1">
    <property type="nucleotide sequence ID" value="NZ_FXAM01000001.1"/>
</dbReference>
<keyword evidence="1" id="KW-0808">Transferase</keyword>
<dbReference type="STRING" id="1760988.SAMN02949497_1341"/>
<dbReference type="Gene3D" id="3.30.450.20">
    <property type="entry name" value="PAS domain"/>
    <property type="match status" value="3"/>
</dbReference>
<evidence type="ECO:0000313" key="11">
    <source>
        <dbReference type="EMBL" id="SMF94039.1"/>
    </source>
</evidence>
<sequence>MPGREPFAAQPDPACDIVSNFRAILDTIADGVIVIDEAGTMHWFNPAAERLFGYHRDEVMGRNVSLLMPEPDHSRHDGYLADYLRTGIKKIIGVGREVQGRRKDGSLFPMYLSIGEQRQGDQRLFVGIVHDLTRRKQAEAAQRRDHEALRESEARFSQVADMVGEWLWEQDAAGRYVYCSNAVESILGYRPGDVLGRSYLDLMTFEDRRHWSEGVPPQGRDARPFQRLVNRYRHRDGHEVFTESTGMPIFDEAGRLLRWRGVDLDITAHKRFEDALRLRERAIEAASVGIAIADARRDDYPNLYVNPALVRITGYAREELLGQGMAMLQGPGTDPESRAAIRSALRGGGVYEGVLLNYRKDGTPFWNELLLSPVRDEAGAVTHYIGVQTDVTERRRAEAERQELEIAKQIQLSLLPKAPLRLPGAEIAGMCVPATHVGGDYFDYFSHDGRVDLVIADVSGHSVGAALIMTELRSTLKAELRRAHEDRAAPGPAALLGAVNAALFEDLQGAELFITLFYLRYELATRRLRFANAGHNRVLLRRRAVAGCVELDADGLILGVKREPGFEESGLVLEPGDCLLLYTDGVVESRNEQGEFFGVGRLCRWIGAYGDMAPGQMVRSLLEELRGFCGKAAFEDDISMVAMRVM</sequence>
<dbReference type="InterPro" id="IPR000014">
    <property type="entry name" value="PAS"/>
</dbReference>
<dbReference type="Proteomes" id="UP000192923">
    <property type="component" value="Unassembled WGS sequence"/>
</dbReference>
<feature type="domain" description="PAC" evidence="9">
    <location>
        <begin position="349"/>
        <end position="403"/>
    </location>
</feature>
<dbReference type="SUPFAM" id="SSF55785">
    <property type="entry name" value="PYP-like sensor domain (PAS domain)"/>
    <property type="match status" value="3"/>
</dbReference>
<dbReference type="GO" id="GO:0016791">
    <property type="term" value="F:phosphatase activity"/>
    <property type="evidence" value="ECO:0007669"/>
    <property type="project" value="TreeGrafter"/>
</dbReference>